<name>A0AA36GEA4_CYLNA</name>
<reference evidence="2" key="1">
    <citation type="submission" date="2023-07" db="EMBL/GenBank/DDBJ databases">
        <authorList>
            <consortium name="CYATHOMIX"/>
        </authorList>
    </citation>
    <scope>NUCLEOTIDE SEQUENCE</scope>
    <source>
        <strain evidence="2">N/A</strain>
    </source>
</reference>
<accession>A0AA36GEA4</accession>
<dbReference type="EMBL" id="CATQJL010000001">
    <property type="protein sequence ID" value="CAJ0589119.1"/>
    <property type="molecule type" value="Genomic_DNA"/>
</dbReference>
<dbReference type="Proteomes" id="UP001176961">
    <property type="component" value="Unassembled WGS sequence"/>
</dbReference>
<evidence type="ECO:0000313" key="3">
    <source>
        <dbReference type="Proteomes" id="UP001176961"/>
    </source>
</evidence>
<evidence type="ECO:0000313" key="2">
    <source>
        <dbReference type="EMBL" id="CAJ0589119.1"/>
    </source>
</evidence>
<evidence type="ECO:0000256" key="1">
    <source>
        <dbReference type="SAM" id="SignalP"/>
    </source>
</evidence>
<comment type="caution">
    <text evidence="2">The sequence shown here is derived from an EMBL/GenBank/DDBJ whole genome shotgun (WGS) entry which is preliminary data.</text>
</comment>
<feature type="signal peptide" evidence="1">
    <location>
        <begin position="1"/>
        <end position="18"/>
    </location>
</feature>
<keyword evidence="3" id="KW-1185">Reference proteome</keyword>
<sequence>MVMLTILVGIPLLLLVDAHVFDRGIAEMGPIQRQDRLADLLKKGTVYVARTGSSDPNYEAPGVRVVKKYRFTPRLPGLNQPRVKYITLPDDEKLRVARPWTTRILPGTTDGLWPNSLDDTNLERLLNGYVVPLQDFETSSFDLPDGRVVRWANAQDRERMPIDAEPALMQFDENARRNPELYHEWLA</sequence>
<gene>
    <name evidence="2" type="ORF">CYNAS_LOCUS1102</name>
</gene>
<proteinExistence type="predicted"/>
<protein>
    <submittedName>
        <fullName evidence="2">Uncharacterized protein</fullName>
    </submittedName>
</protein>
<keyword evidence="1" id="KW-0732">Signal</keyword>
<feature type="chain" id="PRO_5041323549" evidence="1">
    <location>
        <begin position="19"/>
        <end position="187"/>
    </location>
</feature>
<dbReference type="AlphaFoldDB" id="A0AA36GEA4"/>
<organism evidence="2 3">
    <name type="scientific">Cylicocyclus nassatus</name>
    <name type="common">Nematode worm</name>
    <dbReference type="NCBI Taxonomy" id="53992"/>
    <lineage>
        <taxon>Eukaryota</taxon>
        <taxon>Metazoa</taxon>
        <taxon>Ecdysozoa</taxon>
        <taxon>Nematoda</taxon>
        <taxon>Chromadorea</taxon>
        <taxon>Rhabditida</taxon>
        <taxon>Rhabditina</taxon>
        <taxon>Rhabditomorpha</taxon>
        <taxon>Strongyloidea</taxon>
        <taxon>Strongylidae</taxon>
        <taxon>Cylicocyclus</taxon>
    </lineage>
</organism>